<protein>
    <recommendedName>
        <fullName evidence="4">Outer membrane protein</fullName>
    </recommendedName>
</protein>
<dbReference type="PROSITE" id="PS51257">
    <property type="entry name" value="PROKAR_LIPOPROTEIN"/>
    <property type="match status" value="1"/>
</dbReference>
<dbReference type="AlphaFoldDB" id="A0A5D3WGW4"/>
<comment type="caution">
    <text evidence="2">The sequence shown here is derived from an EMBL/GenBank/DDBJ whole genome shotgun (WGS) entry which is preliminary data.</text>
</comment>
<keyword evidence="1" id="KW-0732">Signal</keyword>
<evidence type="ECO:0000313" key="2">
    <source>
        <dbReference type="EMBL" id="TYO97711.1"/>
    </source>
</evidence>
<dbReference type="OrthoDB" id="9782545at2"/>
<dbReference type="EMBL" id="VNIB01000009">
    <property type="protein sequence ID" value="TYO97711.1"/>
    <property type="molecule type" value="Genomic_DNA"/>
</dbReference>
<dbReference type="Proteomes" id="UP000324159">
    <property type="component" value="Unassembled WGS sequence"/>
</dbReference>
<name>A0A5D3WGW4_9BACT</name>
<organism evidence="2 3">
    <name type="scientific">Geothermobacter ehrlichii</name>
    <dbReference type="NCBI Taxonomy" id="213224"/>
    <lineage>
        <taxon>Bacteria</taxon>
        <taxon>Pseudomonadati</taxon>
        <taxon>Thermodesulfobacteriota</taxon>
        <taxon>Desulfuromonadia</taxon>
        <taxon>Desulfuromonadales</taxon>
        <taxon>Geothermobacteraceae</taxon>
        <taxon>Geothermobacter</taxon>
    </lineage>
</organism>
<keyword evidence="3" id="KW-1185">Reference proteome</keyword>
<feature type="signal peptide" evidence="1">
    <location>
        <begin position="1"/>
        <end position="25"/>
    </location>
</feature>
<evidence type="ECO:0000313" key="3">
    <source>
        <dbReference type="Proteomes" id="UP000324159"/>
    </source>
</evidence>
<evidence type="ECO:0000256" key="1">
    <source>
        <dbReference type="SAM" id="SignalP"/>
    </source>
</evidence>
<sequence>MKRFVRFLIVLVATLSCLPPVSALAFEAEGDVYAGIYDKYLWRGFDLSGGLPVAQGGVDVAIGGFTVSYWSNMQLKNDAGEGLPAGEVNETDLTLDYSFEPGDLVSVSVGNIFYALDGLEDTSELYAGVSFDVIASPSLTAYYDWDKAEKKGLFFVFAVSHCFEPVKGLSVTPGLAISWNEESDYAIGSYSDWHNYEASLGIDYAITDAIGISASYLFSEGISDEARQVIDSESAAGLSVSLSF</sequence>
<feature type="chain" id="PRO_5022683057" description="Outer membrane protein" evidence="1">
    <location>
        <begin position="26"/>
        <end position="244"/>
    </location>
</feature>
<gene>
    <name evidence="2" type="ORF">EDC39_109115</name>
</gene>
<evidence type="ECO:0008006" key="4">
    <source>
        <dbReference type="Google" id="ProtNLM"/>
    </source>
</evidence>
<accession>A0A5D3WGW4</accession>
<reference evidence="2 3" key="1">
    <citation type="submission" date="2019-07" db="EMBL/GenBank/DDBJ databases">
        <title>Genomic Encyclopedia of Type Strains, Phase IV (KMG-IV): sequencing the most valuable type-strain genomes for metagenomic binning, comparative biology and taxonomic classification.</title>
        <authorList>
            <person name="Goeker M."/>
        </authorList>
    </citation>
    <scope>NUCLEOTIDE SEQUENCE [LARGE SCALE GENOMIC DNA]</scope>
    <source>
        <strain evidence="2 3">SS015</strain>
    </source>
</reference>
<dbReference type="RefSeq" id="WP_148896354.1">
    <property type="nucleotide sequence ID" value="NZ_VNIB01000009.1"/>
</dbReference>
<proteinExistence type="predicted"/>